<organism evidence="5 6">
    <name type="scientific">Chitinophaga cymbidii</name>
    <dbReference type="NCBI Taxonomy" id="1096750"/>
    <lineage>
        <taxon>Bacteria</taxon>
        <taxon>Pseudomonadati</taxon>
        <taxon>Bacteroidota</taxon>
        <taxon>Chitinophagia</taxon>
        <taxon>Chitinophagales</taxon>
        <taxon>Chitinophagaceae</taxon>
        <taxon>Chitinophaga</taxon>
    </lineage>
</organism>
<evidence type="ECO:0000256" key="1">
    <source>
        <dbReference type="SAM" id="Coils"/>
    </source>
</evidence>
<keyword evidence="6" id="KW-1185">Reference proteome</keyword>
<dbReference type="EMBL" id="BKAU01000005">
    <property type="protein sequence ID" value="GEP98044.1"/>
    <property type="molecule type" value="Genomic_DNA"/>
</dbReference>
<sequence>MNMKRKCTFLYIILSFSSSLLFAQAQPEKILQELNRTIDSAGWYDHQKAMRISRIASEAQRSNPAEQYQHYLALYEEYKVFRFDTAFLYAKKLEEIAAAQNDPHRKMQSALKLAFVLLSAGMYGEANNVLQQIDTRSLPDDLKQEYYLQRGRYYYDLADYDDDAFFYPIYFKKAGEYLDTALSLLPPSSFEHIYYAGLRQMKTGDMDNARKNFRTLLQRNDLTDHQLAVAASTLSFIYASAGHTDTAIIYQASAVMADIRSSTKETFAVLNLAQMLFGQGDFKRASFYIRKAIDDATSYGARQRKVQLSTIMPIIQSSEVNYIDRQRKLWAIYAAAASALILLFALLLIIIFRQNRRLKKAKEEISDAHARLHDANNRLEALNAELKNANSSLLDLNVKLEEANKIKDEYVGYFFTANAALFQKIEKFRKDVEEKIHYGKFNELKYVLGKLGIENGKEELLKSFDKAFLKLFPHFIDDFNALFEEENRINLADGELMNTDLRIYALIRLGIKDNEKIAEILEYSVKSIYAYKTRIRNRAIVSRDEFDKKVMEIKSI</sequence>
<dbReference type="Gene3D" id="1.25.40.10">
    <property type="entry name" value="Tetratricopeptide repeat domain"/>
    <property type="match status" value="1"/>
</dbReference>
<dbReference type="SUPFAM" id="SSF48452">
    <property type="entry name" value="TPR-like"/>
    <property type="match status" value="2"/>
</dbReference>
<evidence type="ECO:0000256" key="2">
    <source>
        <dbReference type="SAM" id="Phobius"/>
    </source>
</evidence>
<evidence type="ECO:0000313" key="5">
    <source>
        <dbReference type="EMBL" id="GEP98044.1"/>
    </source>
</evidence>
<feature type="coiled-coil region" evidence="1">
    <location>
        <begin position="351"/>
        <end position="406"/>
    </location>
</feature>
<evidence type="ECO:0000259" key="4">
    <source>
        <dbReference type="Pfam" id="PF19904"/>
    </source>
</evidence>
<dbReference type="AlphaFoldDB" id="A0A512RQU8"/>
<name>A0A512RQU8_9BACT</name>
<keyword evidence="2" id="KW-0812">Transmembrane</keyword>
<dbReference type="Proteomes" id="UP000321436">
    <property type="component" value="Unassembled WGS sequence"/>
</dbReference>
<accession>A0A512RQU8</accession>
<dbReference type="Pfam" id="PF19904">
    <property type="entry name" value="DUF6377"/>
    <property type="match status" value="1"/>
</dbReference>
<feature type="signal peptide" evidence="3">
    <location>
        <begin position="1"/>
        <end position="25"/>
    </location>
</feature>
<dbReference type="InterPro" id="IPR045957">
    <property type="entry name" value="DUF6377"/>
</dbReference>
<gene>
    <name evidence="5" type="ORF">CCY01nite_43040</name>
</gene>
<comment type="caution">
    <text evidence="5">The sequence shown here is derived from an EMBL/GenBank/DDBJ whole genome shotgun (WGS) entry which is preliminary data.</text>
</comment>
<keyword evidence="1" id="KW-0175">Coiled coil</keyword>
<feature type="chain" id="PRO_5021964349" description="DUF6377 domain-containing protein" evidence="3">
    <location>
        <begin position="26"/>
        <end position="556"/>
    </location>
</feature>
<evidence type="ECO:0000313" key="6">
    <source>
        <dbReference type="Proteomes" id="UP000321436"/>
    </source>
</evidence>
<proteinExistence type="predicted"/>
<keyword evidence="2" id="KW-0472">Membrane</keyword>
<keyword evidence="2" id="KW-1133">Transmembrane helix</keyword>
<protein>
    <recommendedName>
        <fullName evidence="4">DUF6377 domain-containing protein</fullName>
    </recommendedName>
</protein>
<feature type="transmembrane region" description="Helical" evidence="2">
    <location>
        <begin position="330"/>
        <end position="352"/>
    </location>
</feature>
<evidence type="ECO:0000256" key="3">
    <source>
        <dbReference type="SAM" id="SignalP"/>
    </source>
</evidence>
<keyword evidence="3" id="KW-0732">Signal</keyword>
<feature type="domain" description="DUF6377" evidence="4">
    <location>
        <begin position="258"/>
        <end position="518"/>
    </location>
</feature>
<dbReference type="InterPro" id="IPR011990">
    <property type="entry name" value="TPR-like_helical_dom_sf"/>
</dbReference>
<reference evidence="5 6" key="1">
    <citation type="submission" date="2019-07" db="EMBL/GenBank/DDBJ databases">
        <title>Whole genome shotgun sequence of Chitinophaga cymbidii NBRC 109752.</title>
        <authorList>
            <person name="Hosoyama A."/>
            <person name="Uohara A."/>
            <person name="Ohji S."/>
            <person name="Ichikawa N."/>
        </authorList>
    </citation>
    <scope>NUCLEOTIDE SEQUENCE [LARGE SCALE GENOMIC DNA]</scope>
    <source>
        <strain evidence="5 6">NBRC 109752</strain>
    </source>
</reference>